<organism evidence="2 3">
    <name type="scientific">Candidatus Gallacutalibacter pullicola</name>
    <dbReference type="NCBI Taxonomy" id="2840830"/>
    <lineage>
        <taxon>Bacteria</taxon>
        <taxon>Bacillati</taxon>
        <taxon>Bacillota</taxon>
        <taxon>Clostridia</taxon>
        <taxon>Eubacteriales</taxon>
        <taxon>Candidatus Gallacutalibacter</taxon>
    </lineage>
</organism>
<evidence type="ECO:0000313" key="2">
    <source>
        <dbReference type="EMBL" id="HIR57907.1"/>
    </source>
</evidence>
<evidence type="ECO:0000256" key="1">
    <source>
        <dbReference type="SAM" id="Phobius"/>
    </source>
</evidence>
<name>A0A9D1J1X8_9FIRM</name>
<reference evidence="2" key="2">
    <citation type="journal article" date="2021" name="PeerJ">
        <title>Extensive microbial diversity within the chicken gut microbiome revealed by metagenomics and culture.</title>
        <authorList>
            <person name="Gilroy R."/>
            <person name="Ravi A."/>
            <person name="Getino M."/>
            <person name="Pursley I."/>
            <person name="Horton D.L."/>
            <person name="Alikhan N.F."/>
            <person name="Baker D."/>
            <person name="Gharbi K."/>
            <person name="Hall N."/>
            <person name="Watson M."/>
            <person name="Adriaenssens E.M."/>
            <person name="Foster-Nyarko E."/>
            <person name="Jarju S."/>
            <person name="Secka A."/>
            <person name="Antonio M."/>
            <person name="Oren A."/>
            <person name="Chaudhuri R.R."/>
            <person name="La Ragione R."/>
            <person name="Hildebrand F."/>
            <person name="Pallen M.J."/>
        </authorList>
    </citation>
    <scope>NUCLEOTIDE SEQUENCE</scope>
    <source>
        <strain evidence="2">ChiSjej1B19-7085</strain>
    </source>
</reference>
<reference evidence="2" key="1">
    <citation type="submission" date="2020-10" db="EMBL/GenBank/DDBJ databases">
        <authorList>
            <person name="Gilroy R."/>
        </authorList>
    </citation>
    <scope>NUCLEOTIDE SEQUENCE</scope>
    <source>
        <strain evidence="2">ChiSjej1B19-7085</strain>
    </source>
</reference>
<keyword evidence="1" id="KW-1133">Transmembrane helix</keyword>
<dbReference type="AlphaFoldDB" id="A0A9D1J1X8"/>
<protein>
    <submittedName>
        <fullName evidence="2">Uncharacterized protein</fullName>
    </submittedName>
</protein>
<feature type="transmembrane region" description="Helical" evidence="1">
    <location>
        <begin position="28"/>
        <end position="48"/>
    </location>
</feature>
<proteinExistence type="predicted"/>
<gene>
    <name evidence="2" type="ORF">IAA54_09570</name>
</gene>
<keyword evidence="1" id="KW-0812">Transmembrane</keyword>
<dbReference type="EMBL" id="DVHF01000114">
    <property type="protein sequence ID" value="HIR57907.1"/>
    <property type="molecule type" value="Genomic_DNA"/>
</dbReference>
<sequence>MMGFFQRTALRARGKLAQWQHDEQGMEIIQVLVLLAIGLGLVAVFIGFREQIMGVVNQQVQEFMDVFSS</sequence>
<accession>A0A9D1J1X8</accession>
<keyword evidence="1" id="KW-0472">Membrane</keyword>
<dbReference type="Proteomes" id="UP000886785">
    <property type="component" value="Unassembled WGS sequence"/>
</dbReference>
<evidence type="ECO:0000313" key="3">
    <source>
        <dbReference type="Proteomes" id="UP000886785"/>
    </source>
</evidence>
<comment type="caution">
    <text evidence="2">The sequence shown here is derived from an EMBL/GenBank/DDBJ whole genome shotgun (WGS) entry which is preliminary data.</text>
</comment>